<evidence type="ECO:0000313" key="2">
    <source>
        <dbReference type="EMBL" id="KIP10473.1"/>
    </source>
</evidence>
<dbReference type="Pfam" id="PF20151">
    <property type="entry name" value="DUF6533"/>
    <property type="match status" value="1"/>
</dbReference>
<feature type="domain" description="DUF6533" evidence="1">
    <location>
        <begin position="25"/>
        <end position="70"/>
    </location>
</feature>
<reference evidence="2 3" key="1">
    <citation type="journal article" date="2014" name="PLoS Genet.">
        <title>Analysis of the Phlebiopsis gigantea genome, transcriptome and secretome provides insight into its pioneer colonization strategies of wood.</title>
        <authorList>
            <person name="Hori C."/>
            <person name="Ishida T."/>
            <person name="Igarashi K."/>
            <person name="Samejima M."/>
            <person name="Suzuki H."/>
            <person name="Master E."/>
            <person name="Ferreira P."/>
            <person name="Ruiz-Duenas F.J."/>
            <person name="Held B."/>
            <person name="Canessa P."/>
            <person name="Larrondo L.F."/>
            <person name="Schmoll M."/>
            <person name="Druzhinina I.S."/>
            <person name="Kubicek C.P."/>
            <person name="Gaskell J.A."/>
            <person name="Kersten P."/>
            <person name="St John F."/>
            <person name="Glasner J."/>
            <person name="Sabat G."/>
            <person name="Splinter BonDurant S."/>
            <person name="Syed K."/>
            <person name="Yadav J."/>
            <person name="Mgbeahuruike A.C."/>
            <person name="Kovalchuk A."/>
            <person name="Asiegbu F.O."/>
            <person name="Lackner G."/>
            <person name="Hoffmeister D."/>
            <person name="Rencoret J."/>
            <person name="Gutierrez A."/>
            <person name="Sun H."/>
            <person name="Lindquist E."/>
            <person name="Barry K."/>
            <person name="Riley R."/>
            <person name="Grigoriev I.V."/>
            <person name="Henrissat B."/>
            <person name="Kues U."/>
            <person name="Berka R.M."/>
            <person name="Martinez A.T."/>
            <person name="Covert S.F."/>
            <person name="Blanchette R.A."/>
            <person name="Cullen D."/>
        </authorList>
    </citation>
    <scope>NUCLEOTIDE SEQUENCE [LARGE SCALE GENOMIC DNA]</scope>
    <source>
        <strain evidence="2 3">11061_1 CR5-6</strain>
    </source>
</reference>
<dbReference type="AlphaFoldDB" id="A0A0C3PST2"/>
<organism evidence="2 3">
    <name type="scientific">Phlebiopsis gigantea (strain 11061_1 CR5-6)</name>
    <name type="common">White-rot fungus</name>
    <name type="synonym">Peniophora gigantea</name>
    <dbReference type="NCBI Taxonomy" id="745531"/>
    <lineage>
        <taxon>Eukaryota</taxon>
        <taxon>Fungi</taxon>
        <taxon>Dikarya</taxon>
        <taxon>Basidiomycota</taxon>
        <taxon>Agaricomycotina</taxon>
        <taxon>Agaricomycetes</taxon>
        <taxon>Polyporales</taxon>
        <taxon>Phanerochaetaceae</taxon>
        <taxon>Phlebiopsis</taxon>
    </lineage>
</organism>
<dbReference type="Proteomes" id="UP000053257">
    <property type="component" value="Unassembled WGS sequence"/>
</dbReference>
<dbReference type="HOGENOM" id="CLU_2224169_0_0_1"/>
<protein>
    <recommendedName>
        <fullName evidence="1">DUF6533 domain-containing protein</fullName>
    </recommendedName>
</protein>
<evidence type="ECO:0000313" key="3">
    <source>
        <dbReference type="Proteomes" id="UP000053257"/>
    </source>
</evidence>
<dbReference type="OrthoDB" id="2745134at2759"/>
<name>A0A0C3PST2_PHLG1</name>
<sequence>MFETASGTVLSSPSTFLAGALTQNCVSAAMMALIAYDHALTFEEEVSLFWQRKFTLVTSFFFVNRYSALLYGILNLVSGFNSHPGVYGSHENGADKHRTVDVDVRR</sequence>
<accession>A0A0C3PST2</accession>
<proteinExistence type="predicted"/>
<dbReference type="InterPro" id="IPR045340">
    <property type="entry name" value="DUF6533"/>
</dbReference>
<dbReference type="EMBL" id="KN840454">
    <property type="protein sequence ID" value="KIP10473.1"/>
    <property type="molecule type" value="Genomic_DNA"/>
</dbReference>
<keyword evidence="3" id="KW-1185">Reference proteome</keyword>
<evidence type="ECO:0000259" key="1">
    <source>
        <dbReference type="Pfam" id="PF20151"/>
    </source>
</evidence>
<gene>
    <name evidence="2" type="ORF">PHLGIDRAFT_115423</name>
</gene>